<comment type="similarity">
    <text evidence="2">Belongs to the LIMR family.</text>
</comment>
<dbReference type="RefSeq" id="XP_015467242.1">
    <property type="nucleotide sequence ID" value="XM_015611910.1"/>
</dbReference>
<accession>A0A0V1PXZ8</accession>
<keyword evidence="4 6" id="KW-1133">Transmembrane helix</keyword>
<feature type="transmembrane region" description="Helical" evidence="6">
    <location>
        <begin position="435"/>
        <end position="458"/>
    </location>
</feature>
<sequence>MWFLPLLCYIFALALTLTGIQFHISIFKYPAYLVIPFTLAVFIPLSITFLLPIDYVAHNSPLSIIWFDLPDKVILYLWKFNYWTTFLLTWLILPLLQEFFRSGHFNKLSRFKDAVKRNIKFQLIILGVSTAGLIYLILEVGLSLSHLKLMIIAISHIYSLVLALWLMAHGLISIPRNKWISGNLLQDLNHHYLKVPKLVDNLEDIKITFKEDVLQVLVLAKNFTSASGEDFRFRDWILQLYYKIPLDIKEFMEQQYTHGESNTINRDQVTTHFMTKLTANFNLNLNKLNSYEAEFNSLLKKIVSLEDVLNCSTNDDLQQRSRLVYRIDNHLTLLLANNKFILEYYMRPVLNRLLSIILFISSFIILESEFFHSTPISLMNILIYSTGINNHNLLQLIVCCITFSYMLFASLNSLTRLKIFNMYHLVPHNSDPVSACFYTTYIARLTIPLSYNFITLFVSRNSIFETWFGKSIHLTGLFNSMNNWIPRFVLIPVLLTVFNVYDKLKKKIGLTSDLYDSWALFDDDDENGENRSDVENLNNKRKDLIIVEAKRIINREMLKLSQQRSSRPETLRPFNLTNAANLNYESNRLQFNNSLMESTDQRVDSSYSDDVTDNRNDLNSSGILNSKLWGKLGGVINGIRSNVATTFNQNTRREYRDDPEDSDNILL</sequence>
<evidence type="ECO:0008006" key="9">
    <source>
        <dbReference type="Google" id="ProtNLM"/>
    </source>
</evidence>
<keyword evidence="5 6" id="KW-0472">Membrane</keyword>
<feature type="transmembrane region" description="Helical" evidence="6">
    <location>
        <begin position="6"/>
        <end position="24"/>
    </location>
</feature>
<evidence type="ECO:0000256" key="2">
    <source>
        <dbReference type="ARBA" id="ARBA00010487"/>
    </source>
</evidence>
<proteinExistence type="inferred from homology"/>
<dbReference type="GeneID" id="26840090"/>
<evidence type="ECO:0000256" key="4">
    <source>
        <dbReference type="ARBA" id="ARBA00022989"/>
    </source>
</evidence>
<protein>
    <recommendedName>
        <fullName evidence="9">LMBR1-like membrane protein</fullName>
    </recommendedName>
</protein>
<dbReference type="Proteomes" id="UP000054251">
    <property type="component" value="Unassembled WGS sequence"/>
</dbReference>
<dbReference type="GO" id="GO:0016020">
    <property type="term" value="C:membrane"/>
    <property type="evidence" value="ECO:0007669"/>
    <property type="project" value="UniProtKB-SubCell"/>
</dbReference>
<reference evidence="7 8" key="1">
    <citation type="submission" date="2015-11" db="EMBL/GenBank/DDBJ databases">
        <title>The genome of Debaryomyces fabryi.</title>
        <authorList>
            <person name="Tafer H."/>
            <person name="Lopandic K."/>
        </authorList>
    </citation>
    <scope>NUCLEOTIDE SEQUENCE [LARGE SCALE GENOMIC DNA]</scope>
    <source>
        <strain evidence="7 8">CBS 789</strain>
    </source>
</reference>
<dbReference type="InterPro" id="IPR006876">
    <property type="entry name" value="LMBR1-like_membr_prot"/>
</dbReference>
<dbReference type="Pfam" id="PF04791">
    <property type="entry name" value="LMBR1"/>
    <property type="match status" value="1"/>
</dbReference>
<dbReference type="OrthoDB" id="203099at2759"/>
<evidence type="ECO:0000256" key="3">
    <source>
        <dbReference type="ARBA" id="ARBA00022692"/>
    </source>
</evidence>
<feature type="transmembrane region" description="Helical" evidence="6">
    <location>
        <begin position="150"/>
        <end position="172"/>
    </location>
</feature>
<gene>
    <name evidence="7" type="ORF">AC631_03081</name>
</gene>
<organism evidence="7 8">
    <name type="scientific">Debaryomyces fabryi</name>
    <dbReference type="NCBI Taxonomy" id="58627"/>
    <lineage>
        <taxon>Eukaryota</taxon>
        <taxon>Fungi</taxon>
        <taxon>Dikarya</taxon>
        <taxon>Ascomycota</taxon>
        <taxon>Saccharomycotina</taxon>
        <taxon>Pichiomycetes</taxon>
        <taxon>Debaryomycetaceae</taxon>
        <taxon>Debaryomyces</taxon>
    </lineage>
</organism>
<comment type="subcellular location">
    <subcellularLocation>
        <location evidence="1">Membrane</location>
        <topology evidence="1">Multi-pass membrane protein</topology>
    </subcellularLocation>
</comment>
<dbReference type="PANTHER" id="PTHR21355">
    <property type="entry name" value="G-PROTEIN COUPLED RECEPTOR-ASSOCIATED PROTEIN LMBRD2"/>
    <property type="match status" value="1"/>
</dbReference>
<keyword evidence="3 6" id="KW-0812">Transmembrane</keyword>
<dbReference type="PANTHER" id="PTHR21355:SF0">
    <property type="entry name" value="G-PROTEIN COUPLED RECEPTOR-ASSOCIATED PROTEIN LMBRD2"/>
    <property type="match status" value="1"/>
</dbReference>
<dbReference type="EMBL" id="LMYN01000062">
    <property type="protein sequence ID" value="KSA01140.1"/>
    <property type="molecule type" value="Genomic_DNA"/>
</dbReference>
<feature type="transmembrane region" description="Helical" evidence="6">
    <location>
        <begin position="484"/>
        <end position="501"/>
    </location>
</feature>
<evidence type="ECO:0000313" key="7">
    <source>
        <dbReference type="EMBL" id="KSA01140.1"/>
    </source>
</evidence>
<evidence type="ECO:0000313" key="8">
    <source>
        <dbReference type="Proteomes" id="UP000054251"/>
    </source>
</evidence>
<evidence type="ECO:0000256" key="6">
    <source>
        <dbReference type="SAM" id="Phobius"/>
    </source>
</evidence>
<keyword evidence="8" id="KW-1185">Reference proteome</keyword>
<comment type="caution">
    <text evidence="7">The sequence shown here is derived from an EMBL/GenBank/DDBJ whole genome shotgun (WGS) entry which is preliminary data.</text>
</comment>
<dbReference type="AlphaFoldDB" id="A0A0V1PXZ8"/>
<dbReference type="InterPro" id="IPR051584">
    <property type="entry name" value="GPCR-associated_LMBR1"/>
</dbReference>
<evidence type="ECO:0000256" key="1">
    <source>
        <dbReference type="ARBA" id="ARBA00004141"/>
    </source>
</evidence>
<feature type="transmembrane region" description="Helical" evidence="6">
    <location>
        <begin position="353"/>
        <end position="373"/>
    </location>
</feature>
<feature type="transmembrane region" description="Helical" evidence="6">
    <location>
        <begin position="31"/>
        <end position="53"/>
    </location>
</feature>
<feature type="transmembrane region" description="Helical" evidence="6">
    <location>
        <begin position="80"/>
        <end position="100"/>
    </location>
</feature>
<evidence type="ECO:0000256" key="5">
    <source>
        <dbReference type="ARBA" id="ARBA00023136"/>
    </source>
</evidence>
<feature type="transmembrane region" description="Helical" evidence="6">
    <location>
        <begin position="393"/>
        <end position="414"/>
    </location>
</feature>
<name>A0A0V1PXZ8_9ASCO</name>
<feature type="transmembrane region" description="Helical" evidence="6">
    <location>
        <begin position="121"/>
        <end position="138"/>
    </location>
</feature>